<evidence type="ECO:0000256" key="1">
    <source>
        <dbReference type="ARBA" id="ARBA00010617"/>
    </source>
</evidence>
<evidence type="ECO:0000313" key="9">
    <source>
        <dbReference type="Proteomes" id="UP000027834"/>
    </source>
</evidence>
<dbReference type="PANTHER" id="PTHR46696">
    <property type="entry name" value="P450, PUTATIVE (EUROFUNG)-RELATED"/>
    <property type="match status" value="1"/>
</dbReference>
<dbReference type="Gene3D" id="1.10.630.10">
    <property type="entry name" value="Cytochrome P450"/>
    <property type="match status" value="1"/>
</dbReference>
<evidence type="ECO:0000256" key="2">
    <source>
        <dbReference type="ARBA" id="ARBA00022617"/>
    </source>
</evidence>
<dbReference type="AlphaFoldDB" id="A0A8A8DG49"/>
<gene>
    <name evidence="8" type="ORF">DT99_035880</name>
</gene>
<keyword evidence="2 7" id="KW-0349">Heme</keyword>
<evidence type="ECO:0000256" key="6">
    <source>
        <dbReference type="ARBA" id="ARBA00023033"/>
    </source>
</evidence>
<sequence>MEQIPSFPMKRCPFAPPDQYAQLREHSPVAKVKLPDGKEAWLVTRYDDVRAVLGDNRFSTNPSTPGYPFIAPARAALLMNENPRTFLRLDPPEHTKGRRLLTMEFTVKHIDAMRPAIQTLVDGLLDDLIRKGPPADFFLDFALQVPTIVISNILGVPREDEAFFIERSKAKLDLSATPDVPVKAGVDMRAYLENLIQKKEAERERGNDLITRLLNNQVAPGHISRDDLLALVELLIIAGHETTANTMALGTLSLLLHPEQKAALAADPELAQSAVEEILRYHTPVQYNGPRAALEDVVVGGQLIKKGEGVLAMISAANRDPEIFDEPDTFNIRRQSMRHVAFSYGIHQCIGQPLARAELQIVFSTLFRRLPNLALAAPVSELPFKYNAFVFGVDAMPVTW</sequence>
<reference evidence="8" key="2">
    <citation type="submission" date="2021-03" db="EMBL/GenBank/DDBJ databases">
        <title>Complete genome sequence of Burkholderia seminalis 869T2.</title>
        <authorList>
            <person name="Hung S.-H."/>
            <person name="Huang C.-T."/>
            <person name="Huang C.-C."/>
            <person name="Kuo C.-H."/>
        </authorList>
    </citation>
    <scope>NUCLEOTIDE SEQUENCE</scope>
    <source>
        <strain evidence="8">869T2</strain>
    </source>
</reference>
<dbReference type="SUPFAM" id="SSF48264">
    <property type="entry name" value="Cytochrome P450"/>
    <property type="match status" value="1"/>
</dbReference>
<organism evidence="8 9">
    <name type="scientific">Burkholderia seminalis</name>
    <dbReference type="NCBI Taxonomy" id="488731"/>
    <lineage>
        <taxon>Bacteria</taxon>
        <taxon>Pseudomonadati</taxon>
        <taxon>Pseudomonadota</taxon>
        <taxon>Betaproteobacteria</taxon>
        <taxon>Burkholderiales</taxon>
        <taxon>Burkholderiaceae</taxon>
        <taxon>Burkholderia</taxon>
        <taxon>Burkholderia cepacia complex</taxon>
    </lineage>
</organism>
<dbReference type="PROSITE" id="PS00086">
    <property type="entry name" value="CYTOCHROME_P450"/>
    <property type="match status" value="1"/>
</dbReference>
<keyword evidence="9" id="KW-1185">Reference proteome</keyword>
<accession>A0A8A8DG49</accession>
<keyword evidence="4 7" id="KW-0560">Oxidoreductase</keyword>
<evidence type="ECO:0000256" key="5">
    <source>
        <dbReference type="ARBA" id="ARBA00023004"/>
    </source>
</evidence>
<dbReference type="InterPro" id="IPR001128">
    <property type="entry name" value="Cyt_P450"/>
</dbReference>
<dbReference type="GO" id="GO:0020037">
    <property type="term" value="F:heme binding"/>
    <property type="evidence" value="ECO:0007669"/>
    <property type="project" value="InterPro"/>
</dbReference>
<evidence type="ECO:0000313" key="8">
    <source>
        <dbReference type="EMBL" id="QTO23421.1"/>
    </source>
</evidence>
<dbReference type="Pfam" id="PF00067">
    <property type="entry name" value="p450"/>
    <property type="match status" value="1"/>
</dbReference>
<dbReference type="InterPro" id="IPR002397">
    <property type="entry name" value="Cyt_P450_B"/>
</dbReference>
<keyword evidence="5 7" id="KW-0408">Iron</keyword>
<name>A0A8A8DG49_9BURK</name>
<dbReference type="InterPro" id="IPR017972">
    <property type="entry name" value="Cyt_P450_CS"/>
</dbReference>
<evidence type="ECO:0000256" key="7">
    <source>
        <dbReference type="RuleBase" id="RU000461"/>
    </source>
</evidence>
<dbReference type="GO" id="GO:0005506">
    <property type="term" value="F:iron ion binding"/>
    <property type="evidence" value="ECO:0007669"/>
    <property type="project" value="InterPro"/>
</dbReference>
<dbReference type="FunFam" id="1.10.630.10:FF:000018">
    <property type="entry name" value="Cytochrome P450 monooxygenase"/>
    <property type="match status" value="1"/>
</dbReference>
<dbReference type="RefSeq" id="WP_034190640.1">
    <property type="nucleotide sequence ID" value="NZ_CP072522.1"/>
</dbReference>
<dbReference type="GO" id="GO:0004497">
    <property type="term" value="F:monooxygenase activity"/>
    <property type="evidence" value="ECO:0007669"/>
    <property type="project" value="UniProtKB-KW"/>
</dbReference>
<evidence type="ECO:0000256" key="4">
    <source>
        <dbReference type="ARBA" id="ARBA00023002"/>
    </source>
</evidence>
<reference evidence="8" key="1">
    <citation type="submission" date="2014-04" db="EMBL/GenBank/DDBJ databases">
        <authorList>
            <person name="Ho Y.-N."/>
            <person name="Huang C.-C."/>
        </authorList>
    </citation>
    <scope>NUCLEOTIDE SEQUENCE</scope>
    <source>
        <strain evidence="8">869T2</strain>
    </source>
</reference>
<dbReference type="PANTHER" id="PTHR46696:SF6">
    <property type="entry name" value="P450, PUTATIVE (EUROFUNG)-RELATED"/>
    <property type="match status" value="1"/>
</dbReference>
<dbReference type="CDD" id="cd11030">
    <property type="entry name" value="CYP105-like"/>
    <property type="match status" value="1"/>
</dbReference>
<dbReference type="PRINTS" id="PR00385">
    <property type="entry name" value="P450"/>
</dbReference>
<keyword evidence="3 7" id="KW-0479">Metal-binding</keyword>
<dbReference type="InterPro" id="IPR036396">
    <property type="entry name" value="Cyt_P450_sf"/>
</dbReference>
<dbReference type="GO" id="GO:0016705">
    <property type="term" value="F:oxidoreductase activity, acting on paired donors, with incorporation or reduction of molecular oxygen"/>
    <property type="evidence" value="ECO:0007669"/>
    <property type="project" value="InterPro"/>
</dbReference>
<dbReference type="Proteomes" id="UP000027834">
    <property type="component" value="Chromosome 3"/>
</dbReference>
<evidence type="ECO:0000256" key="3">
    <source>
        <dbReference type="ARBA" id="ARBA00022723"/>
    </source>
</evidence>
<protein>
    <submittedName>
        <fullName evidence="8">Cytochrome P450</fullName>
    </submittedName>
</protein>
<dbReference type="PRINTS" id="PR00359">
    <property type="entry name" value="BP450"/>
</dbReference>
<comment type="similarity">
    <text evidence="1 7">Belongs to the cytochrome P450 family.</text>
</comment>
<proteinExistence type="inferred from homology"/>
<dbReference type="EMBL" id="CP072522">
    <property type="protein sequence ID" value="QTO23421.1"/>
    <property type="molecule type" value="Genomic_DNA"/>
</dbReference>
<keyword evidence="6 7" id="KW-0503">Monooxygenase</keyword>